<evidence type="ECO:0000313" key="1">
    <source>
        <dbReference type="EMBL" id="QQK08984.1"/>
    </source>
</evidence>
<dbReference type="EMBL" id="CP066744">
    <property type="protein sequence ID" value="QQK08984.1"/>
    <property type="molecule type" value="Genomic_DNA"/>
</dbReference>
<sequence>MDFITLTIDGKKVTVPKGLNLVEAAKRAGIEIPTFCYDKDLPVVSSCRICVVEIEGFNKPVTACSTPAQEGMVVYTESEQVVNIRKTILRLMLDNHPSDCLTCSKNGSCKLQDYAYRYDVQFRIHDGARRGSEIAGFTDTSSPYILRDESKCILCGKCVRTCAVVPDRNILNFGGRGFDTKVVADSDTSLEASNCVSCNRCVVACPVGALVDRRTYRAGRVWELETKQVKCKSCDYGCNMEVQKKDGKVVAVNALHPENGRPLCLKGRLLTELEYVEEPAKPFKKVYGENKNEFIESSWGEVLELDGVLDKLIKLDE</sequence>
<evidence type="ECO:0000313" key="2">
    <source>
        <dbReference type="Proteomes" id="UP000595814"/>
    </source>
</evidence>
<gene>
    <name evidence="1" type="ORF">JFY71_05455</name>
</gene>
<name>A0AC61MY74_9FIRM</name>
<organism evidence="1 2">
    <name type="scientific">Miniphocaeibacter halophilus</name>
    <dbReference type="NCBI Taxonomy" id="2931922"/>
    <lineage>
        <taxon>Bacteria</taxon>
        <taxon>Bacillati</taxon>
        <taxon>Bacillota</taxon>
        <taxon>Tissierellia</taxon>
        <taxon>Tissierellales</taxon>
        <taxon>Peptoniphilaceae</taxon>
        <taxon>Miniphocaeibacter</taxon>
    </lineage>
</organism>
<keyword evidence="2" id="KW-1185">Reference proteome</keyword>
<protein>
    <submittedName>
        <fullName evidence="1">(2Fe-2S)-binding protein</fullName>
    </submittedName>
</protein>
<dbReference type="Proteomes" id="UP000595814">
    <property type="component" value="Chromosome"/>
</dbReference>
<accession>A0AC61MY74</accession>
<proteinExistence type="predicted"/>
<reference evidence="1 2" key="1">
    <citation type="journal article" date="2022" name="Int. J. Syst. Evol. Microbiol.">
        <title>Miniphocaeibacter halophilus sp. nov., an ammonium-tolerant acetate-producing bacterium isolated from a biogas system.</title>
        <authorList>
            <person name="Schnurer A."/>
            <person name="Singh A."/>
            <person name="Bi S."/>
            <person name="Qiao W."/>
            <person name="Westerholm M."/>
        </authorList>
    </citation>
    <scope>NUCLEOTIDE SEQUENCE [LARGE SCALE GENOMIC DNA]</scope>
    <source>
        <strain evidence="1 2">AMB_01</strain>
    </source>
</reference>